<keyword evidence="3" id="KW-0052">Apoplast</keyword>
<accession>A0ABR2Q5A7</accession>
<dbReference type="InterPro" id="IPR033250">
    <property type="entry name" value="CEP"/>
</dbReference>
<evidence type="ECO:0000256" key="8">
    <source>
        <dbReference type="SAM" id="MobiDB-lite"/>
    </source>
</evidence>
<feature type="chain" id="PRO_5047207658" evidence="9">
    <location>
        <begin position="27"/>
        <end position="100"/>
    </location>
</feature>
<keyword evidence="6 9" id="KW-0732">Signal</keyword>
<keyword evidence="7" id="KW-0379">Hydroxylation</keyword>
<proteinExistence type="inferred from homology"/>
<dbReference type="EMBL" id="JBBPBN010000045">
    <property type="protein sequence ID" value="KAK8995687.1"/>
    <property type="molecule type" value="Genomic_DNA"/>
</dbReference>
<organism evidence="10 11">
    <name type="scientific">Hibiscus sabdariffa</name>
    <name type="common">roselle</name>
    <dbReference type="NCBI Taxonomy" id="183260"/>
    <lineage>
        <taxon>Eukaryota</taxon>
        <taxon>Viridiplantae</taxon>
        <taxon>Streptophyta</taxon>
        <taxon>Embryophyta</taxon>
        <taxon>Tracheophyta</taxon>
        <taxon>Spermatophyta</taxon>
        <taxon>Magnoliopsida</taxon>
        <taxon>eudicotyledons</taxon>
        <taxon>Gunneridae</taxon>
        <taxon>Pentapetalae</taxon>
        <taxon>rosids</taxon>
        <taxon>malvids</taxon>
        <taxon>Malvales</taxon>
        <taxon>Malvaceae</taxon>
        <taxon>Malvoideae</taxon>
        <taxon>Hibiscus</taxon>
    </lineage>
</organism>
<keyword evidence="4" id="KW-0964">Secreted</keyword>
<feature type="compositionally biased region" description="Polar residues" evidence="8">
    <location>
        <begin position="49"/>
        <end position="58"/>
    </location>
</feature>
<evidence type="ECO:0000256" key="3">
    <source>
        <dbReference type="ARBA" id="ARBA00022523"/>
    </source>
</evidence>
<comment type="subcellular location">
    <subcellularLocation>
        <location evidence="1">Secreted</location>
        <location evidence="1">Extracellular space</location>
        <location evidence="1">Apoplast</location>
    </subcellularLocation>
</comment>
<feature type="signal peptide" evidence="9">
    <location>
        <begin position="1"/>
        <end position="26"/>
    </location>
</feature>
<sequence length="100" mass="10803">MAQNNLLSVLVLLSLVFSLEIQCIAGRHLILDQKQTRDTPTLDPKINGVSVNTYNTKSPPSPPTAVIEARENQAPPPKNNEDFRPTSPGHSPGVGHAVQN</sequence>
<evidence type="ECO:0000256" key="2">
    <source>
        <dbReference type="ARBA" id="ARBA00008963"/>
    </source>
</evidence>
<evidence type="ECO:0000256" key="7">
    <source>
        <dbReference type="ARBA" id="ARBA00023278"/>
    </source>
</evidence>
<evidence type="ECO:0000256" key="9">
    <source>
        <dbReference type="SAM" id="SignalP"/>
    </source>
</evidence>
<name>A0ABR2Q5A7_9ROSI</name>
<dbReference type="Proteomes" id="UP001396334">
    <property type="component" value="Unassembled WGS sequence"/>
</dbReference>
<evidence type="ECO:0000313" key="11">
    <source>
        <dbReference type="Proteomes" id="UP001396334"/>
    </source>
</evidence>
<comment type="caution">
    <text evidence="10">The sequence shown here is derived from an EMBL/GenBank/DDBJ whole genome shotgun (WGS) entry which is preliminary data.</text>
</comment>
<feature type="region of interest" description="Disordered" evidence="8">
    <location>
        <begin position="37"/>
        <end position="100"/>
    </location>
</feature>
<dbReference type="PANTHER" id="PTHR33348:SF40">
    <property type="entry name" value="PRECURSOR OF CEP3"/>
    <property type="match status" value="1"/>
</dbReference>
<evidence type="ECO:0000256" key="6">
    <source>
        <dbReference type="ARBA" id="ARBA00022729"/>
    </source>
</evidence>
<reference evidence="10 11" key="1">
    <citation type="journal article" date="2024" name="G3 (Bethesda)">
        <title>Genome assembly of Hibiscus sabdariffa L. provides insights into metabolisms of medicinal natural products.</title>
        <authorList>
            <person name="Kim T."/>
        </authorList>
    </citation>
    <scope>NUCLEOTIDE SEQUENCE [LARGE SCALE GENOMIC DNA]</scope>
    <source>
        <strain evidence="10">TK-2024</strain>
        <tissue evidence="10">Old leaves</tissue>
    </source>
</reference>
<evidence type="ECO:0000256" key="5">
    <source>
        <dbReference type="ARBA" id="ARBA00022702"/>
    </source>
</evidence>
<comment type="similarity">
    <text evidence="2">Belongs to the C-terminally encoded plant signaling peptide (CEP) family.</text>
</comment>
<keyword evidence="5" id="KW-0372">Hormone</keyword>
<dbReference type="PANTHER" id="PTHR33348">
    <property type="entry name" value="PRECURSOR OF CEP5"/>
    <property type="match status" value="1"/>
</dbReference>
<gene>
    <name evidence="10" type="ORF">V6N11_075950</name>
</gene>
<evidence type="ECO:0000313" key="10">
    <source>
        <dbReference type="EMBL" id="KAK8995687.1"/>
    </source>
</evidence>
<evidence type="ECO:0000256" key="1">
    <source>
        <dbReference type="ARBA" id="ARBA00004271"/>
    </source>
</evidence>
<protein>
    <submittedName>
        <fullName evidence="10">Uncharacterized protein</fullName>
    </submittedName>
</protein>
<keyword evidence="11" id="KW-1185">Reference proteome</keyword>
<evidence type="ECO:0000256" key="4">
    <source>
        <dbReference type="ARBA" id="ARBA00022525"/>
    </source>
</evidence>